<name>W4HJ99_9RHOB</name>
<keyword evidence="3" id="KW-0479">Metal-binding</keyword>
<dbReference type="SUPFAM" id="SSF50324">
    <property type="entry name" value="Inorganic pyrophosphatase"/>
    <property type="match status" value="1"/>
</dbReference>
<dbReference type="Pfam" id="PF00719">
    <property type="entry name" value="Pyrophosphatase"/>
    <property type="match status" value="1"/>
</dbReference>
<protein>
    <recommendedName>
        <fullName evidence="2">inorganic diphosphatase</fullName>
        <ecNumber evidence="2">3.6.1.1</ecNumber>
    </recommendedName>
</protein>
<dbReference type="EMBL" id="AQQW01000005">
    <property type="protein sequence ID" value="ETW12789.1"/>
    <property type="molecule type" value="Genomic_DNA"/>
</dbReference>
<evidence type="ECO:0000256" key="1">
    <source>
        <dbReference type="ARBA" id="ARBA00001946"/>
    </source>
</evidence>
<comment type="caution">
    <text evidence="6">The sequence shown here is derived from an EMBL/GenBank/DDBJ whole genome shotgun (WGS) entry which is preliminary data.</text>
</comment>
<dbReference type="Proteomes" id="UP000019063">
    <property type="component" value="Unassembled WGS sequence"/>
</dbReference>
<evidence type="ECO:0000313" key="7">
    <source>
        <dbReference type="Proteomes" id="UP000019063"/>
    </source>
</evidence>
<evidence type="ECO:0000256" key="4">
    <source>
        <dbReference type="ARBA" id="ARBA00022801"/>
    </source>
</evidence>
<comment type="cofactor">
    <cofactor evidence="1">
        <name>Mg(2+)</name>
        <dbReference type="ChEBI" id="CHEBI:18420"/>
    </cofactor>
</comment>
<gene>
    <name evidence="6" type="ORF">ATO8_09608</name>
</gene>
<organism evidence="6 7">
    <name type="scientific">Roseivivax marinus</name>
    <dbReference type="NCBI Taxonomy" id="1379903"/>
    <lineage>
        <taxon>Bacteria</taxon>
        <taxon>Pseudomonadati</taxon>
        <taxon>Pseudomonadota</taxon>
        <taxon>Alphaproteobacteria</taxon>
        <taxon>Rhodobacterales</taxon>
        <taxon>Roseobacteraceae</taxon>
        <taxon>Roseivivax</taxon>
    </lineage>
</organism>
<evidence type="ECO:0000256" key="2">
    <source>
        <dbReference type="ARBA" id="ARBA00012146"/>
    </source>
</evidence>
<dbReference type="AlphaFoldDB" id="W4HJ99"/>
<dbReference type="GO" id="GO:0004427">
    <property type="term" value="F:inorganic diphosphate phosphatase activity"/>
    <property type="evidence" value="ECO:0007669"/>
    <property type="project" value="UniProtKB-EC"/>
</dbReference>
<dbReference type="eggNOG" id="COG0221">
    <property type="taxonomic scope" value="Bacteria"/>
</dbReference>
<keyword evidence="7" id="KW-1185">Reference proteome</keyword>
<dbReference type="PATRIC" id="fig|1317118.6.peg.1983"/>
<dbReference type="InterPro" id="IPR036649">
    <property type="entry name" value="Pyrophosphatase_sf"/>
</dbReference>
<dbReference type="GO" id="GO:0005737">
    <property type="term" value="C:cytoplasm"/>
    <property type="evidence" value="ECO:0007669"/>
    <property type="project" value="InterPro"/>
</dbReference>
<sequence>MFSTAIESVPSRTEDGAVNVFIETPKGSRHKYDLDSSGLFRIGLELPEGVTFPFSFGFVPNTLAEDGDALDIMLVTAGSVPSGALIESRLIGVLKMENDEDGKMARNDRVVAVANMSRIFGGTTTLSEMRDGFAWDLEEFFDTYNRMIERPFRIVGRGEKDEAMDMLEKAEARKREA</sequence>
<keyword evidence="4" id="KW-0378">Hydrolase</keyword>
<evidence type="ECO:0000256" key="3">
    <source>
        <dbReference type="ARBA" id="ARBA00022723"/>
    </source>
</evidence>
<dbReference type="RefSeq" id="WP_051487662.1">
    <property type="nucleotide sequence ID" value="NZ_AQQW01000005.1"/>
</dbReference>
<dbReference type="GO" id="GO:0000287">
    <property type="term" value="F:magnesium ion binding"/>
    <property type="evidence" value="ECO:0007669"/>
    <property type="project" value="InterPro"/>
</dbReference>
<dbReference type="GO" id="GO:0006796">
    <property type="term" value="P:phosphate-containing compound metabolic process"/>
    <property type="evidence" value="ECO:0007669"/>
    <property type="project" value="InterPro"/>
</dbReference>
<accession>W4HJ99</accession>
<evidence type="ECO:0000256" key="5">
    <source>
        <dbReference type="ARBA" id="ARBA00022842"/>
    </source>
</evidence>
<dbReference type="InterPro" id="IPR008162">
    <property type="entry name" value="Pyrophosphatase"/>
</dbReference>
<proteinExistence type="predicted"/>
<dbReference type="STRING" id="1379903.ATO8_09608"/>
<dbReference type="PANTHER" id="PTHR10286">
    <property type="entry name" value="INORGANIC PYROPHOSPHATASE"/>
    <property type="match status" value="1"/>
</dbReference>
<evidence type="ECO:0000313" key="6">
    <source>
        <dbReference type="EMBL" id="ETW12789.1"/>
    </source>
</evidence>
<dbReference type="Gene3D" id="3.90.80.10">
    <property type="entry name" value="Inorganic pyrophosphatase"/>
    <property type="match status" value="1"/>
</dbReference>
<reference evidence="6 7" key="1">
    <citation type="journal article" date="2014" name="Antonie Van Leeuwenhoek">
        <title>Roseivivax atlanticus sp. nov., isolated from surface seawater of the Atlantic Ocean.</title>
        <authorList>
            <person name="Li G."/>
            <person name="Lai Q."/>
            <person name="Liu X."/>
            <person name="Sun F."/>
            <person name="Shao Z."/>
        </authorList>
    </citation>
    <scope>NUCLEOTIDE SEQUENCE [LARGE SCALE GENOMIC DNA]</scope>
    <source>
        <strain evidence="6 7">22II-s10s</strain>
    </source>
</reference>
<dbReference type="EC" id="3.6.1.1" evidence="2"/>
<keyword evidence="5" id="KW-0460">Magnesium</keyword>